<evidence type="ECO:0000256" key="2">
    <source>
        <dbReference type="SAM" id="Phobius"/>
    </source>
</evidence>
<dbReference type="KEGG" id="smaz:LH19_26135"/>
<sequence length="214" mass="22685">MTDQTEPELPLPAAPHAPLRPRPAFAGFSRVQILAGLLMLGLMIWGMWVTRELVKPRQDRIVAVRLSAIVGDYVQAQARSASPPAQVEAEMRKFMESLDTELAQRARKGEVVLVGEAVLTKNVPDITDSLRDAVYASGIARPRQASAAELQHLQDQAIAGAGQAAPPPAMMPMDYPGPLSPGDMQGPPGARGPQYGPPAPTVSTFDGSGGYAGQ</sequence>
<keyword evidence="2" id="KW-0812">Transmembrane</keyword>
<keyword evidence="2" id="KW-0472">Membrane</keyword>
<evidence type="ECO:0000313" key="3">
    <source>
        <dbReference type="EMBL" id="AMU92520.1"/>
    </source>
</evidence>
<dbReference type="InterPro" id="IPR014115">
    <property type="entry name" value="TrbI_Ftype"/>
</dbReference>
<keyword evidence="2" id="KW-1133">Transmembrane helix</keyword>
<organism evidence="3 4">
    <name type="scientific">Sphingopyxis macrogoltabida</name>
    <name type="common">Sphingomonas macrogoltabidus</name>
    <dbReference type="NCBI Taxonomy" id="33050"/>
    <lineage>
        <taxon>Bacteria</taxon>
        <taxon>Pseudomonadati</taxon>
        <taxon>Pseudomonadota</taxon>
        <taxon>Alphaproteobacteria</taxon>
        <taxon>Sphingomonadales</taxon>
        <taxon>Sphingomonadaceae</taxon>
        <taxon>Sphingopyxis</taxon>
    </lineage>
</organism>
<keyword evidence="3" id="KW-0614">Plasmid</keyword>
<proteinExistence type="predicted"/>
<dbReference type="AlphaFoldDB" id="A0AAC9FHH6"/>
<gene>
    <name evidence="3" type="ORF">ATM17_30135</name>
</gene>
<reference evidence="4" key="1">
    <citation type="submission" date="2015-11" db="EMBL/GenBank/DDBJ databases">
        <title>Complete genome sequence of a polyethylene-glycol degrader Sphingopyxis macrogoltabida 203N (NBRC 111659).</title>
        <authorList>
            <person name="Yoshiyuki O."/>
            <person name="Shouta N."/>
            <person name="Nagata Y."/>
            <person name="Numata M."/>
            <person name="Tsuchikane K."/>
            <person name="Hosoyama A."/>
            <person name="Yamazoe A."/>
            <person name="Tsuda M."/>
            <person name="Fujita N."/>
            <person name="Kawai F."/>
        </authorList>
    </citation>
    <scope>NUCLEOTIDE SEQUENCE [LARGE SCALE GENOMIC DNA]</scope>
    <source>
        <strain evidence="4">203N</strain>
        <plasmid evidence="4">unnamed1</plasmid>
    </source>
</reference>
<geneLocation type="plasmid" evidence="3 4">
    <name>unnamed1</name>
</geneLocation>
<protein>
    <recommendedName>
        <fullName evidence="5">Type-F conjugative transfer system protein (TrbI_Ftype)</fullName>
    </recommendedName>
</protein>
<accession>A0AAC9FHH6</accession>
<dbReference type="Pfam" id="PF09677">
    <property type="entry name" value="TrbI_Ftype"/>
    <property type="match status" value="1"/>
</dbReference>
<keyword evidence="4" id="KW-1185">Reference proteome</keyword>
<dbReference type="Proteomes" id="UP000076088">
    <property type="component" value="Plasmid unnamed1"/>
</dbReference>
<evidence type="ECO:0000313" key="4">
    <source>
        <dbReference type="Proteomes" id="UP000076088"/>
    </source>
</evidence>
<feature type="region of interest" description="Disordered" evidence="1">
    <location>
        <begin position="160"/>
        <end position="214"/>
    </location>
</feature>
<evidence type="ECO:0000256" key="1">
    <source>
        <dbReference type="SAM" id="MobiDB-lite"/>
    </source>
</evidence>
<evidence type="ECO:0008006" key="5">
    <source>
        <dbReference type="Google" id="ProtNLM"/>
    </source>
</evidence>
<dbReference type="RefSeq" id="WP_054734411.1">
    <property type="nucleotide sequence ID" value="NZ_CP009430.1"/>
</dbReference>
<name>A0AAC9FHH6_SPHMC</name>
<reference evidence="3 4" key="2">
    <citation type="journal article" date="2016" name="Genome Announc.">
        <title>Complete Genome Sequence of Sphingopyxis macrogoltabida Strain 203N (NBRC 111659), a Polyethylene Glycol Degrader.</title>
        <authorList>
            <person name="Ohtsubo Y."/>
            <person name="Nonoyama S."/>
            <person name="Nagata Y."/>
            <person name="Numata M."/>
            <person name="Tsuchikane K."/>
            <person name="Hosoyama A."/>
            <person name="Yamazoe A."/>
            <person name="Tsuda M."/>
            <person name="Fujita N."/>
            <person name="Kawai F."/>
        </authorList>
    </citation>
    <scope>NUCLEOTIDE SEQUENCE [LARGE SCALE GENOMIC DNA]</scope>
    <source>
        <strain evidence="3 4">203N</strain>
    </source>
</reference>
<feature type="transmembrane region" description="Helical" evidence="2">
    <location>
        <begin position="31"/>
        <end position="50"/>
    </location>
</feature>
<dbReference type="EMBL" id="CP013345">
    <property type="protein sequence ID" value="AMU92520.1"/>
    <property type="molecule type" value="Genomic_DNA"/>
</dbReference>